<dbReference type="AlphaFoldDB" id="A0AAP0F563"/>
<gene>
    <name evidence="1" type="ORF">Scep_021765</name>
</gene>
<sequence length="138" mass="15295">MAGKEAVKKIVHDLAEILGESVVAHPEVIEELLKQVNCCWFGTWLQTHMWLHGIGREPMSDMLRGVRGRHLAAAASDVGCCYDGEPLTHVAGKEAVKKLAHDLPEILGDGAVAHPEEIKEPLKQVSCCWFMTWLQTLM</sequence>
<evidence type="ECO:0000313" key="1">
    <source>
        <dbReference type="EMBL" id="KAK9104921.1"/>
    </source>
</evidence>
<dbReference type="EMBL" id="JBBNAG010000009">
    <property type="protein sequence ID" value="KAK9104921.1"/>
    <property type="molecule type" value="Genomic_DNA"/>
</dbReference>
<protein>
    <submittedName>
        <fullName evidence="1">Uncharacterized protein</fullName>
    </submittedName>
</protein>
<proteinExistence type="predicted"/>
<reference evidence="1 2" key="1">
    <citation type="submission" date="2024-01" db="EMBL/GenBank/DDBJ databases">
        <title>Genome assemblies of Stephania.</title>
        <authorList>
            <person name="Yang L."/>
        </authorList>
    </citation>
    <scope>NUCLEOTIDE SEQUENCE [LARGE SCALE GENOMIC DNA]</scope>
    <source>
        <strain evidence="1">JXDWG</strain>
        <tissue evidence="1">Leaf</tissue>
    </source>
</reference>
<organism evidence="1 2">
    <name type="scientific">Stephania cephalantha</name>
    <dbReference type="NCBI Taxonomy" id="152367"/>
    <lineage>
        <taxon>Eukaryota</taxon>
        <taxon>Viridiplantae</taxon>
        <taxon>Streptophyta</taxon>
        <taxon>Embryophyta</taxon>
        <taxon>Tracheophyta</taxon>
        <taxon>Spermatophyta</taxon>
        <taxon>Magnoliopsida</taxon>
        <taxon>Ranunculales</taxon>
        <taxon>Menispermaceae</taxon>
        <taxon>Menispermoideae</taxon>
        <taxon>Cissampelideae</taxon>
        <taxon>Stephania</taxon>
    </lineage>
</organism>
<keyword evidence="2" id="KW-1185">Reference proteome</keyword>
<name>A0AAP0F563_9MAGN</name>
<accession>A0AAP0F563</accession>
<comment type="caution">
    <text evidence="1">The sequence shown here is derived from an EMBL/GenBank/DDBJ whole genome shotgun (WGS) entry which is preliminary data.</text>
</comment>
<dbReference type="Proteomes" id="UP001419268">
    <property type="component" value="Unassembled WGS sequence"/>
</dbReference>
<evidence type="ECO:0000313" key="2">
    <source>
        <dbReference type="Proteomes" id="UP001419268"/>
    </source>
</evidence>